<evidence type="ECO:0000313" key="3">
    <source>
        <dbReference type="Proteomes" id="UP000441330"/>
    </source>
</evidence>
<comment type="caution">
    <text evidence="2">The sequence shown here is derived from an EMBL/GenBank/DDBJ whole genome shotgun (WGS) entry which is preliminary data.</text>
</comment>
<dbReference type="Pfam" id="PF12949">
    <property type="entry name" value="HeH"/>
    <property type="match status" value="1"/>
</dbReference>
<proteinExistence type="predicted"/>
<dbReference type="InterPro" id="IPR036361">
    <property type="entry name" value="SAP_dom_sf"/>
</dbReference>
<gene>
    <name evidence="2" type="ORF">GMC94_03475</name>
</gene>
<accession>A0A7X3BPC2</accession>
<dbReference type="Proteomes" id="UP000441330">
    <property type="component" value="Unassembled WGS sequence"/>
</dbReference>
<dbReference type="EMBL" id="WMZJ01000002">
    <property type="protein sequence ID" value="MTS53957.1"/>
    <property type="molecule type" value="Genomic_DNA"/>
</dbReference>
<protein>
    <recommendedName>
        <fullName evidence="1">HeH/LEM domain-containing protein</fullName>
    </recommendedName>
</protein>
<dbReference type="InterPro" id="IPR036269">
    <property type="entry name" value="Rho_N_sf"/>
</dbReference>
<sequence length="112" mass="12072">MAYIVTKNIIDTKDNNRFYEVGDLYPRPDFTVSGVRIAELVGKGVIIAEGKAEAPAPAPTEEVAPAEEAGEKPVEKLKVAELKELLEKSGVEYEADAKKADLVALAQTIEGE</sequence>
<evidence type="ECO:0000259" key="1">
    <source>
        <dbReference type="Pfam" id="PF12949"/>
    </source>
</evidence>
<dbReference type="InterPro" id="IPR025856">
    <property type="entry name" value="HeH/LEM_domain"/>
</dbReference>
<name>A0A7X3BPC2_STRPA</name>
<reference evidence="2 3" key="1">
    <citation type="journal article" date="2019" name="Nat. Med.">
        <title>A library of human gut bacterial isolates paired with longitudinal multiomics data enables mechanistic microbiome research.</title>
        <authorList>
            <person name="Poyet M."/>
            <person name="Groussin M."/>
            <person name="Gibbons S.M."/>
            <person name="Avila-Pacheco J."/>
            <person name="Jiang X."/>
            <person name="Kearney S.M."/>
            <person name="Perrotta A.R."/>
            <person name="Berdy B."/>
            <person name="Zhao S."/>
            <person name="Lieberman T.D."/>
            <person name="Swanson P.K."/>
            <person name="Smith M."/>
            <person name="Roesemann S."/>
            <person name="Alexander J.E."/>
            <person name="Rich S.A."/>
            <person name="Livny J."/>
            <person name="Vlamakis H."/>
            <person name="Clish C."/>
            <person name="Bullock K."/>
            <person name="Deik A."/>
            <person name="Scott J."/>
            <person name="Pierce K.A."/>
            <person name="Xavier R.J."/>
            <person name="Alm E.J."/>
        </authorList>
    </citation>
    <scope>NUCLEOTIDE SEQUENCE [LARGE SCALE GENOMIC DNA]</scope>
    <source>
        <strain evidence="2 3">BIOML-A1</strain>
    </source>
</reference>
<dbReference type="AlphaFoldDB" id="A0A7X3BPC2"/>
<dbReference type="CDD" id="cd12935">
    <property type="entry name" value="LEM_like"/>
    <property type="match status" value="1"/>
</dbReference>
<feature type="domain" description="HeH/LEM" evidence="1">
    <location>
        <begin position="75"/>
        <end position="105"/>
    </location>
</feature>
<dbReference type="RefSeq" id="WP_129824279.1">
    <property type="nucleotide sequence ID" value="NZ_RCYS01000002.1"/>
</dbReference>
<organism evidence="2 3">
    <name type="scientific">Streptococcus parasanguinis</name>
    <dbReference type="NCBI Taxonomy" id="1318"/>
    <lineage>
        <taxon>Bacteria</taxon>
        <taxon>Bacillati</taxon>
        <taxon>Bacillota</taxon>
        <taxon>Bacilli</taxon>
        <taxon>Lactobacillales</taxon>
        <taxon>Streptococcaceae</taxon>
        <taxon>Streptococcus</taxon>
    </lineage>
</organism>
<evidence type="ECO:0000313" key="2">
    <source>
        <dbReference type="EMBL" id="MTS53957.1"/>
    </source>
</evidence>
<dbReference type="SUPFAM" id="SSF68912">
    <property type="entry name" value="Rho N-terminal domain-like"/>
    <property type="match status" value="1"/>
</dbReference>
<dbReference type="Gene3D" id="1.10.720.30">
    <property type="entry name" value="SAP domain"/>
    <property type="match status" value="1"/>
</dbReference>